<name>A0A6A5YVU8_9PLEO</name>
<dbReference type="InterPro" id="IPR029063">
    <property type="entry name" value="SAM-dependent_MTases_sf"/>
</dbReference>
<dbReference type="InterPro" id="IPR001077">
    <property type="entry name" value="COMT_C"/>
</dbReference>
<dbReference type="OrthoDB" id="1606438at2759"/>
<evidence type="ECO:0000256" key="3">
    <source>
        <dbReference type="ARBA" id="ARBA00022691"/>
    </source>
</evidence>
<accession>A0A6A5YVU8</accession>
<dbReference type="AlphaFoldDB" id="A0A6A5YVU8"/>
<keyword evidence="6" id="KW-1185">Reference proteome</keyword>
<feature type="domain" description="O-methyltransferase C-terminal" evidence="4">
    <location>
        <begin position="186"/>
        <end position="289"/>
    </location>
</feature>
<protein>
    <submittedName>
        <fullName evidence="5">Putative hydroxyindole O-methyltransferase</fullName>
    </submittedName>
</protein>
<dbReference type="InterPro" id="IPR016461">
    <property type="entry name" value="COMT-like"/>
</dbReference>
<organism evidence="5 6">
    <name type="scientific">Lophiotrema nucula</name>
    <dbReference type="NCBI Taxonomy" id="690887"/>
    <lineage>
        <taxon>Eukaryota</taxon>
        <taxon>Fungi</taxon>
        <taxon>Dikarya</taxon>
        <taxon>Ascomycota</taxon>
        <taxon>Pezizomycotina</taxon>
        <taxon>Dothideomycetes</taxon>
        <taxon>Pleosporomycetidae</taxon>
        <taxon>Pleosporales</taxon>
        <taxon>Lophiotremataceae</taxon>
        <taxon>Lophiotrema</taxon>
    </lineage>
</organism>
<evidence type="ECO:0000313" key="6">
    <source>
        <dbReference type="Proteomes" id="UP000799770"/>
    </source>
</evidence>
<keyword evidence="3" id="KW-0949">S-adenosyl-L-methionine</keyword>
<reference evidence="5" key="1">
    <citation type="journal article" date="2020" name="Stud. Mycol.">
        <title>101 Dothideomycetes genomes: a test case for predicting lifestyles and emergence of pathogens.</title>
        <authorList>
            <person name="Haridas S."/>
            <person name="Albert R."/>
            <person name="Binder M."/>
            <person name="Bloem J."/>
            <person name="Labutti K."/>
            <person name="Salamov A."/>
            <person name="Andreopoulos B."/>
            <person name="Baker S."/>
            <person name="Barry K."/>
            <person name="Bills G."/>
            <person name="Bluhm B."/>
            <person name="Cannon C."/>
            <person name="Castanera R."/>
            <person name="Culley D."/>
            <person name="Daum C."/>
            <person name="Ezra D."/>
            <person name="Gonzalez J."/>
            <person name="Henrissat B."/>
            <person name="Kuo A."/>
            <person name="Liang C."/>
            <person name="Lipzen A."/>
            <person name="Lutzoni F."/>
            <person name="Magnuson J."/>
            <person name="Mondo S."/>
            <person name="Nolan M."/>
            <person name="Ohm R."/>
            <person name="Pangilinan J."/>
            <person name="Park H.-J."/>
            <person name="Ramirez L."/>
            <person name="Alfaro M."/>
            <person name="Sun H."/>
            <person name="Tritt A."/>
            <person name="Yoshinaga Y."/>
            <person name="Zwiers L.-H."/>
            <person name="Turgeon B."/>
            <person name="Goodwin S."/>
            <person name="Spatafora J."/>
            <person name="Crous P."/>
            <person name="Grigoriev I."/>
        </authorList>
    </citation>
    <scope>NUCLEOTIDE SEQUENCE</scope>
    <source>
        <strain evidence="5">CBS 627.86</strain>
    </source>
</reference>
<dbReference type="GO" id="GO:0008171">
    <property type="term" value="F:O-methyltransferase activity"/>
    <property type="evidence" value="ECO:0007669"/>
    <property type="project" value="InterPro"/>
</dbReference>
<gene>
    <name evidence="5" type="ORF">BDV96DRAFT_690597</name>
</gene>
<proteinExistence type="predicted"/>
<dbReference type="Pfam" id="PF00891">
    <property type="entry name" value="Methyltransf_2"/>
    <property type="match status" value="1"/>
</dbReference>
<keyword evidence="1 5" id="KW-0489">Methyltransferase</keyword>
<dbReference type="Gene3D" id="3.40.50.150">
    <property type="entry name" value="Vaccinia Virus protein VP39"/>
    <property type="match status" value="1"/>
</dbReference>
<evidence type="ECO:0000256" key="1">
    <source>
        <dbReference type="ARBA" id="ARBA00022603"/>
    </source>
</evidence>
<dbReference type="GO" id="GO:0032259">
    <property type="term" value="P:methylation"/>
    <property type="evidence" value="ECO:0007669"/>
    <property type="project" value="UniProtKB-KW"/>
</dbReference>
<evidence type="ECO:0000313" key="5">
    <source>
        <dbReference type="EMBL" id="KAF2111200.1"/>
    </source>
</evidence>
<dbReference type="PANTHER" id="PTHR43712">
    <property type="entry name" value="PUTATIVE (AFU_ORTHOLOGUE AFUA_4G14580)-RELATED"/>
    <property type="match status" value="1"/>
</dbReference>
<dbReference type="Proteomes" id="UP000799770">
    <property type="component" value="Unassembled WGS sequence"/>
</dbReference>
<sequence length="325" mass="36721">MALDFIYTHNIGYKLGWGVETTYRELAKAHELDEEDVKRMLRLSMAFLLFDKTADGMVVHTAPSFALATNTGLSAWIGLMTKENWPPMLKIAEVLAKYPGSQEQLESAYAMAHNLVEPPFKTWEKDPPRIKRFAEGVEYIHAGIGFQPLHVLQGNSAPDLEPSTFVDVGGSKGYNSAQTLAVGEQELPDHLRDRVQFTVHNLWTEQPLKHADVYFFRMIFHDWSDKYCAEILRSLIPALKKGAKIIIYDFCLPPKGAVSLYQERWLSDEVFTNGKERDTENWAALFGKADNRFIFLGVRLPPGSKEAIVEAVWAPDAKDPSTTET</sequence>
<dbReference type="SUPFAM" id="SSF53335">
    <property type="entry name" value="S-adenosyl-L-methionine-dependent methyltransferases"/>
    <property type="match status" value="1"/>
</dbReference>
<dbReference type="EMBL" id="ML977335">
    <property type="protein sequence ID" value="KAF2111200.1"/>
    <property type="molecule type" value="Genomic_DNA"/>
</dbReference>
<dbReference type="PROSITE" id="PS51683">
    <property type="entry name" value="SAM_OMT_II"/>
    <property type="match status" value="1"/>
</dbReference>
<evidence type="ECO:0000256" key="2">
    <source>
        <dbReference type="ARBA" id="ARBA00022679"/>
    </source>
</evidence>
<dbReference type="PANTHER" id="PTHR43712:SF16">
    <property type="entry name" value="O-METHYLTRANSFERASE ELCB"/>
    <property type="match status" value="1"/>
</dbReference>
<keyword evidence="2 5" id="KW-0808">Transferase</keyword>
<evidence type="ECO:0000259" key="4">
    <source>
        <dbReference type="Pfam" id="PF00891"/>
    </source>
</evidence>